<dbReference type="EMBL" id="CM004388">
    <property type="protein sequence ID" value="KAG8661251.1"/>
    <property type="molecule type" value="Genomic_DNA"/>
</dbReference>
<protein>
    <submittedName>
        <fullName evidence="1">Uncharacterized protein</fullName>
    </submittedName>
</protein>
<sequence length="2009" mass="229080">MDIAKLVVFPIVSKVFELLVNPVVRQIKYVFNYSANIHNLEEEVQKLSDVKQRVNHTVEVAGRNPLEQIEPDVQHWLAKVDSVAEDADKILLQHKDGGKRRCFMGLCPNLIRRHQISRKASKEIPIIVGVREGGNFPRVSYRAPPQGIGAVKECEAFESRTSVVDEILNALKDADVNLIGVYGMGGVGKTTLVRHIATLVRELGIFKLVVIATVTHSVVLTSVQQEIAEWLDFKLSAESIAVRAARLSERIKKEEKILIILDDIWAAVKLDEIGIPYGTDHNGSKILMTSRNQSVLSEMGVQRDFRLEVLEHQEAWSLFEKKVGDLKDSNLRPIAVEIAKRCAGLPILIVAVATALKNKQAFEWNDALEKLKIFDGRGHEKRVYSALELSYNFLRDEEKSLFRLLGQLTANEGIRDLLKYVVGFGLFNQLITLKATRNRLLTVISDLKLSCLLLEDEDHERVKMHDVVHSFAASFVSKHDQVLTAAYEAELEEWPNEDFFKQCTSISLGYCKIPKLPEVFECPKLKSFFLFNQDSSLKITENLFSRMKELKVLDLTRIYLSPLPSSLQSLENLQTLCLDGCDLEDIAAIGELKQLQVLSLLESTIIQLPNEVRKLTCLRLLDLSRCQRLKVISPNVLSALAQLEELYLGGSLVQWEGEGHDEGSNNANLSELKLLSKLSTLEIHIIDANIMPKDIFSEKLESFRVFIGDGWDWANNEYETSRSLKLKLNRSALLERVKVLLMKTESLYLDDLKGVRSVLYELDDQGFPELMHLHVQNSLDIQYIIDSMKMNHFTAFPKLESLFLHNLNNLEKIYRGPYTVGSFSDLRKLKVENCNALRSLFSFSMFNVLKKLEEVNVNNCEIIQVIVAKEGEDDEECELTQLQSLTLENLPQFTSFCSQVKVHSTFQRARNQEIATTASNEIVCEADAEVLVALFNDKIRFPNLADMNLVGINVEMIWPCQHKALSPNIENLTTLIVDGCGNLNFLFTSSIVGSLAQLKVLEIRDCKSMEEVILAAGEGETMSKILLPKLDSLKLKGLPKLVRFCMAKLIECPSLKVLKMENCPRLQAFVSTQVNTALFDEKVRFPNLEELHVEDMHMLKMIWCDEVLEDSFGRLKVLKVVNGKQLLEIFPSKLLEKFLVNLESLTVRHCDSVKEVFDLQEIVKEREAHVVRYSQLRTLDIRNLPNLIQIWNRDPHGILSFHNLRVVYAWDCPNLKKLFPFSVAQCLPDLQSLRIIRCGMEKIVTKEERVEALAIISKFAFRGLRTMVLWGLDELKYFYSRKHTLECPQLKHLYVYVGAKLQTFNFESQEIQEMLMDKQEDELKLQISQPLFSFREVFFPNLKDLKLSSIDVEMMWQAQHLKMSSYTENLTSLTVDGCGNLKYLLSSSSIVHLKRLEVCNCKIMEQVILREGLDEEIMLLHQLESLKLKDLPKLTRFCTTNLVECSALKEICIQNCPQMRTFVSNSPTSNNELEIINSTLFDEKVAFPDLEKMQILNMDYLNMLWHNQLHSDSFCKIKALTVEHCKELLKIFPSMLLRRFQNLEDLIIGNCDSLEEVFDLQEIIKLKETVTIQLRTLDIRNLPNLKHVWNKDPMGLVLFDNLSSVVVLDCPNLKAIFPATIAKNLLQLETLYVESCGGVEEIVARDQGTEATIEFLFPCLKFLILGELNELKCFYSGIHTLESPLLKRLIVYHCEKLNIFCPESENLLETDKESQAMIQDPQPLFSFRKVVSNLENLTLTRKDAAMILEGQFPADLFHKLTNIGIRCFHDESAVFPFDLLQRFQPMEILQVGCSQFKKLFPCDGSIDGKKYAEVLRLVRVLMLSNLPNLTDIGNQDSQLDQILQSLELLHVHRCNSMVALAPSFTFQNLITLNVLKCNGLLSLVTSSTAKSLVRLTTMSIEECDGLKEIVANDGDKIELKEDIIFSKLKTLELHYLPSLVCFCSSEHSFKFPSLKNVTVKQCPKLQVFSKGVLSTSSLLGVQKDDQWHWNGNLNAAIQQLFAEMNAREY</sequence>
<gene>
    <name evidence="1" type="ORF">MANES_02G215445v8</name>
</gene>
<comment type="caution">
    <text evidence="1">The sequence shown here is derived from an EMBL/GenBank/DDBJ whole genome shotgun (WGS) entry which is preliminary data.</text>
</comment>
<dbReference type="Proteomes" id="UP000091857">
    <property type="component" value="Chromosome 2"/>
</dbReference>
<keyword evidence="2" id="KW-1185">Reference proteome</keyword>
<name>A0ACB7IA77_MANES</name>
<organism evidence="1 2">
    <name type="scientific">Manihot esculenta</name>
    <name type="common">Cassava</name>
    <name type="synonym">Jatropha manihot</name>
    <dbReference type="NCBI Taxonomy" id="3983"/>
    <lineage>
        <taxon>Eukaryota</taxon>
        <taxon>Viridiplantae</taxon>
        <taxon>Streptophyta</taxon>
        <taxon>Embryophyta</taxon>
        <taxon>Tracheophyta</taxon>
        <taxon>Spermatophyta</taxon>
        <taxon>Magnoliopsida</taxon>
        <taxon>eudicotyledons</taxon>
        <taxon>Gunneridae</taxon>
        <taxon>Pentapetalae</taxon>
        <taxon>rosids</taxon>
        <taxon>fabids</taxon>
        <taxon>Malpighiales</taxon>
        <taxon>Euphorbiaceae</taxon>
        <taxon>Crotonoideae</taxon>
        <taxon>Manihoteae</taxon>
        <taxon>Manihot</taxon>
    </lineage>
</organism>
<accession>A0ACB7IA77</accession>
<evidence type="ECO:0000313" key="2">
    <source>
        <dbReference type="Proteomes" id="UP000091857"/>
    </source>
</evidence>
<evidence type="ECO:0000313" key="1">
    <source>
        <dbReference type="EMBL" id="KAG8661251.1"/>
    </source>
</evidence>
<proteinExistence type="predicted"/>
<reference evidence="2" key="1">
    <citation type="journal article" date="2016" name="Nat. Biotechnol.">
        <title>Sequencing wild and cultivated cassava and related species reveals extensive interspecific hybridization and genetic diversity.</title>
        <authorList>
            <person name="Bredeson J.V."/>
            <person name="Lyons J.B."/>
            <person name="Prochnik S.E."/>
            <person name="Wu G.A."/>
            <person name="Ha C.M."/>
            <person name="Edsinger-Gonzales E."/>
            <person name="Grimwood J."/>
            <person name="Schmutz J."/>
            <person name="Rabbi I.Y."/>
            <person name="Egesi C."/>
            <person name="Nauluvula P."/>
            <person name="Lebot V."/>
            <person name="Ndunguru J."/>
            <person name="Mkamilo G."/>
            <person name="Bart R.S."/>
            <person name="Setter T.L."/>
            <person name="Gleadow R.M."/>
            <person name="Kulakow P."/>
            <person name="Ferguson M.E."/>
            <person name="Rounsley S."/>
            <person name="Rokhsar D.S."/>
        </authorList>
    </citation>
    <scope>NUCLEOTIDE SEQUENCE [LARGE SCALE GENOMIC DNA]</scope>
    <source>
        <strain evidence="2">cv. AM560-2</strain>
    </source>
</reference>